<dbReference type="Proteomes" id="UP000032668">
    <property type="component" value="Unassembled WGS sequence"/>
</dbReference>
<reference evidence="1 2" key="1">
    <citation type="submission" date="2012-11" db="EMBL/GenBank/DDBJ databases">
        <title>Whole genome sequence of Acidocella aminolytica 101 = DSM 11237.</title>
        <authorList>
            <person name="Azuma Y."/>
            <person name="Higashiura N."/>
            <person name="Hirakawa H."/>
            <person name="Matsushita K."/>
        </authorList>
    </citation>
    <scope>NUCLEOTIDE SEQUENCE [LARGE SCALE GENOMIC DNA]</scope>
    <source>
        <strain evidence="2">101 / DSM 11237</strain>
    </source>
</reference>
<organism evidence="1 2">
    <name type="scientific">Acidocella aminolytica 101 = DSM 11237</name>
    <dbReference type="NCBI Taxonomy" id="1120923"/>
    <lineage>
        <taxon>Bacteria</taxon>
        <taxon>Pseudomonadati</taxon>
        <taxon>Pseudomonadota</taxon>
        <taxon>Alphaproteobacteria</taxon>
        <taxon>Acetobacterales</taxon>
        <taxon>Acidocellaceae</taxon>
        <taxon>Acidocella</taxon>
    </lineage>
</organism>
<gene>
    <name evidence="1" type="ORF">Aam_157_002</name>
</gene>
<proteinExistence type="predicted"/>
<name>A0A0D6PL62_9PROT</name>
<dbReference type="EMBL" id="BANC01000154">
    <property type="protein sequence ID" value="GAN82106.1"/>
    <property type="molecule type" value="Genomic_DNA"/>
</dbReference>
<keyword evidence="2" id="KW-1185">Reference proteome</keyword>
<comment type="caution">
    <text evidence="1">The sequence shown here is derived from an EMBL/GenBank/DDBJ whole genome shotgun (WGS) entry which is preliminary data.</text>
</comment>
<dbReference type="AlphaFoldDB" id="A0A0D6PL62"/>
<sequence length="82" mass="9224">MFNVDMDVVEVIVPKLPLPFGWLGQWLGRTPIKAFSPQDALYDSEVMSRFVGIDLGREPVPDETTILNFWSATSCAARSYET</sequence>
<evidence type="ECO:0000313" key="2">
    <source>
        <dbReference type="Proteomes" id="UP000032668"/>
    </source>
</evidence>
<accession>A0A0D6PL62</accession>
<protein>
    <submittedName>
        <fullName evidence="1">Uncharacterized protein</fullName>
    </submittedName>
</protein>
<dbReference type="STRING" id="1120923.SAMN02746095_03375"/>
<evidence type="ECO:0000313" key="1">
    <source>
        <dbReference type="EMBL" id="GAN82106.1"/>
    </source>
</evidence>